<dbReference type="InterPro" id="IPR006201">
    <property type="entry name" value="Neur_channel"/>
</dbReference>
<feature type="transmembrane region" description="Helical" evidence="2">
    <location>
        <begin position="438"/>
        <end position="459"/>
    </location>
</feature>
<keyword evidence="2" id="KW-1133">Transmembrane helix</keyword>
<protein>
    <submittedName>
        <fullName evidence="3">Uncharacterized protein</fullName>
    </submittedName>
</protein>
<dbReference type="InterPro" id="IPR038050">
    <property type="entry name" value="Neuro_actylchol_rec"/>
</dbReference>
<proteinExistence type="predicted"/>
<comment type="subcellular location">
    <subcellularLocation>
        <location evidence="1">Membrane</location>
        <topology evidence="1">Multi-pass membrane protein</topology>
    </subcellularLocation>
</comment>
<dbReference type="Proteomes" id="UP000604046">
    <property type="component" value="Unassembled WGS sequence"/>
</dbReference>
<gene>
    <name evidence="3" type="ORF">SNAT2548_LOCUS20635</name>
</gene>
<dbReference type="AlphaFoldDB" id="A0A812PV66"/>
<comment type="caution">
    <text evidence="3">The sequence shown here is derived from an EMBL/GenBank/DDBJ whole genome shotgun (WGS) entry which is preliminary data.</text>
</comment>
<reference evidence="3" key="1">
    <citation type="submission" date="2021-02" db="EMBL/GenBank/DDBJ databases">
        <authorList>
            <person name="Dougan E. K."/>
            <person name="Rhodes N."/>
            <person name="Thang M."/>
            <person name="Chan C."/>
        </authorList>
    </citation>
    <scope>NUCLEOTIDE SEQUENCE</scope>
</reference>
<accession>A0A812PV66</accession>
<evidence type="ECO:0000313" key="3">
    <source>
        <dbReference type="EMBL" id="CAE7377887.1"/>
    </source>
</evidence>
<keyword evidence="4" id="KW-1185">Reference proteome</keyword>
<dbReference type="Gene3D" id="2.70.170.10">
    <property type="entry name" value="Neurotransmitter-gated ion-channel ligand-binding domain"/>
    <property type="match status" value="1"/>
</dbReference>
<dbReference type="GO" id="GO:0005230">
    <property type="term" value="F:extracellular ligand-gated monoatomic ion channel activity"/>
    <property type="evidence" value="ECO:0007669"/>
    <property type="project" value="InterPro"/>
</dbReference>
<feature type="transmembrane region" description="Helical" evidence="2">
    <location>
        <begin position="357"/>
        <end position="376"/>
    </location>
</feature>
<dbReference type="Gene3D" id="1.20.58.390">
    <property type="entry name" value="Neurotransmitter-gated ion-channel transmembrane domain"/>
    <property type="match status" value="1"/>
</dbReference>
<dbReference type="SUPFAM" id="SSF90112">
    <property type="entry name" value="Neurotransmitter-gated ion-channel transmembrane pore"/>
    <property type="match status" value="1"/>
</dbReference>
<organism evidence="3 4">
    <name type="scientific">Symbiodinium natans</name>
    <dbReference type="NCBI Taxonomy" id="878477"/>
    <lineage>
        <taxon>Eukaryota</taxon>
        <taxon>Sar</taxon>
        <taxon>Alveolata</taxon>
        <taxon>Dinophyceae</taxon>
        <taxon>Suessiales</taxon>
        <taxon>Symbiodiniaceae</taxon>
        <taxon>Symbiodinium</taxon>
    </lineage>
</organism>
<dbReference type="EMBL" id="CAJNDS010002216">
    <property type="protein sequence ID" value="CAE7377887.1"/>
    <property type="molecule type" value="Genomic_DNA"/>
</dbReference>
<dbReference type="GO" id="GO:0016020">
    <property type="term" value="C:membrane"/>
    <property type="evidence" value="ECO:0007669"/>
    <property type="project" value="UniProtKB-SubCell"/>
</dbReference>
<dbReference type="PANTHER" id="PTHR18945">
    <property type="entry name" value="NEUROTRANSMITTER GATED ION CHANNEL"/>
    <property type="match status" value="1"/>
</dbReference>
<dbReference type="OrthoDB" id="203862at2759"/>
<dbReference type="GO" id="GO:0004888">
    <property type="term" value="F:transmembrane signaling receptor activity"/>
    <property type="evidence" value="ECO:0007669"/>
    <property type="project" value="InterPro"/>
</dbReference>
<keyword evidence="2" id="KW-0472">Membrane</keyword>
<sequence>MDQSTGFMPLVCESASESSEDDQAGPCLAPGAACSCVEGDLSHDDMRKLAAKFEHECLTKDGLFPKYDRREYKDDKLAKQDSVDCSRAIKVYVDMRPQELKRIDDENEQFGLVFVLKLWWRDPRLKNFKAQLCIEKEAPNTAPFLEEIDVVVRELHEDGTLVFEDFQKLGSRQTRKKHEYVSISPPKWENHFFPKHTFINQVDAEAQGGIHIAERQLLWCNEAGGVVEYKAKYDRVFEETLELKEFPMDRQLCRVKLTAESPVSDFQFIAIDTCRRLSKVTDMWETSKEEDHPECIVYVRHVDRILPSSNMIQRSLVNMVLHVRRKPDFFYHSVWLMVALINGISLCSFAIRPSHHSGRLSYLSTCFLAVLAYRYIINDSLPKKSYTTYADQYIISACAFQAVLCLWSSILMFCWRVSEDQDEHLDPDTRGRIVAADVAALGLATFAFILLNCQLLSWWRIARFHSWQEVYERTTNKEPYFPVDECKSCGGTFLSQQHCHADPNKRCQNSDCKQQNIHTHYLTPKNVPEDMRSALLPSLKDRLKRHGPADEVEEYLAAHA</sequence>
<dbReference type="InterPro" id="IPR036734">
    <property type="entry name" value="Neur_chan_lig-bd_sf"/>
</dbReference>
<keyword evidence="2" id="KW-0812">Transmembrane</keyword>
<feature type="transmembrane region" description="Helical" evidence="2">
    <location>
        <begin position="329"/>
        <end position="351"/>
    </location>
</feature>
<feature type="transmembrane region" description="Helical" evidence="2">
    <location>
        <begin position="397"/>
        <end position="418"/>
    </location>
</feature>
<dbReference type="InterPro" id="IPR036719">
    <property type="entry name" value="Neuro-gated_channel_TM_sf"/>
</dbReference>
<evidence type="ECO:0000256" key="1">
    <source>
        <dbReference type="ARBA" id="ARBA00004141"/>
    </source>
</evidence>
<evidence type="ECO:0000256" key="2">
    <source>
        <dbReference type="SAM" id="Phobius"/>
    </source>
</evidence>
<evidence type="ECO:0000313" key="4">
    <source>
        <dbReference type="Proteomes" id="UP000604046"/>
    </source>
</evidence>
<name>A0A812PV66_9DINO</name>